<feature type="transmembrane region" description="Helical" evidence="2">
    <location>
        <begin position="196"/>
        <end position="219"/>
    </location>
</feature>
<keyword evidence="2" id="KW-0472">Membrane</keyword>
<protein>
    <submittedName>
        <fullName evidence="3">Uncharacterized protein</fullName>
    </submittedName>
</protein>
<feature type="transmembrane region" description="Helical" evidence="2">
    <location>
        <begin position="231"/>
        <end position="252"/>
    </location>
</feature>
<sequence length="343" mass="39137">MASKTHLNANSGKNRQTSSSSANERYSKADEILFSILFPLYSQKKNPNDAYDFILWLIGCIQLFTLAFFRIDMSIYAPSQISKFINLVDLSSLAYVVGKSSIYISIAFCLIPIIVISMELIIASLHRNIITSQPWIIRMMQTIIDIYLRVLFIPSLNMMISTFDYFVVHEIAPDGSQVDRIFWLGLINIRCLYENAIVIVSVVLSIFLLFVILFYNTTIQLFIFNHNQKNGGLFGCSSGWFKGLHTLLLFGIVFCMRELIDLPFYRGIISVGTSGFIIVIVLLKQPFYKFISNYLTILPWSLFGAIRLCAEIGYQFEEALNSITPQIFFLILGFIEKEMASNI</sequence>
<dbReference type="Proteomes" id="UP000324800">
    <property type="component" value="Unassembled WGS sequence"/>
</dbReference>
<feature type="transmembrane region" description="Helical" evidence="2">
    <location>
        <begin position="103"/>
        <end position="125"/>
    </location>
</feature>
<proteinExistence type="predicted"/>
<evidence type="ECO:0000256" key="1">
    <source>
        <dbReference type="SAM" id="MobiDB-lite"/>
    </source>
</evidence>
<reference evidence="3 4" key="1">
    <citation type="submission" date="2019-03" db="EMBL/GenBank/DDBJ databases">
        <title>Single cell metagenomics reveals metabolic interactions within the superorganism composed of flagellate Streblomastix strix and complex community of Bacteroidetes bacteria on its surface.</title>
        <authorList>
            <person name="Treitli S.C."/>
            <person name="Kolisko M."/>
            <person name="Husnik F."/>
            <person name="Keeling P."/>
            <person name="Hampl V."/>
        </authorList>
    </citation>
    <scope>NUCLEOTIDE SEQUENCE [LARGE SCALE GENOMIC DNA]</scope>
    <source>
        <strain evidence="3">ST1C</strain>
    </source>
</reference>
<keyword evidence="2" id="KW-1133">Transmembrane helix</keyword>
<gene>
    <name evidence="3" type="ORF">EZS28_046148</name>
</gene>
<evidence type="ECO:0000313" key="4">
    <source>
        <dbReference type="Proteomes" id="UP000324800"/>
    </source>
</evidence>
<evidence type="ECO:0000256" key="2">
    <source>
        <dbReference type="SAM" id="Phobius"/>
    </source>
</evidence>
<dbReference type="EMBL" id="SNRW01030036">
    <property type="protein sequence ID" value="KAA6358325.1"/>
    <property type="molecule type" value="Genomic_DNA"/>
</dbReference>
<organism evidence="3 4">
    <name type="scientific">Streblomastix strix</name>
    <dbReference type="NCBI Taxonomy" id="222440"/>
    <lineage>
        <taxon>Eukaryota</taxon>
        <taxon>Metamonada</taxon>
        <taxon>Preaxostyla</taxon>
        <taxon>Oxymonadida</taxon>
        <taxon>Streblomastigidae</taxon>
        <taxon>Streblomastix</taxon>
    </lineage>
</organism>
<feature type="region of interest" description="Disordered" evidence="1">
    <location>
        <begin position="1"/>
        <end position="23"/>
    </location>
</feature>
<keyword evidence="2" id="KW-0812">Transmembrane</keyword>
<feature type="transmembrane region" description="Helical" evidence="2">
    <location>
        <begin position="50"/>
        <end position="69"/>
    </location>
</feature>
<comment type="caution">
    <text evidence="3">The sequence shown here is derived from an EMBL/GenBank/DDBJ whole genome shotgun (WGS) entry which is preliminary data.</text>
</comment>
<name>A0A5J4TLC0_9EUKA</name>
<dbReference type="AlphaFoldDB" id="A0A5J4TLC0"/>
<evidence type="ECO:0000313" key="3">
    <source>
        <dbReference type="EMBL" id="KAA6358325.1"/>
    </source>
</evidence>
<feature type="transmembrane region" description="Helical" evidence="2">
    <location>
        <begin position="146"/>
        <end position="168"/>
    </location>
</feature>
<feature type="transmembrane region" description="Helical" evidence="2">
    <location>
        <begin position="264"/>
        <end position="283"/>
    </location>
</feature>
<accession>A0A5J4TLC0</accession>